<proteinExistence type="predicted"/>
<dbReference type="InterPro" id="IPR019170">
    <property type="entry name" value="Meckelin"/>
</dbReference>
<dbReference type="AlphaFoldDB" id="A0A9Q9YWT5"/>
<evidence type="ECO:0000256" key="1">
    <source>
        <dbReference type="SAM" id="SignalP"/>
    </source>
</evidence>
<dbReference type="GO" id="GO:0036038">
    <property type="term" value="C:MKS complex"/>
    <property type="evidence" value="ECO:0007669"/>
    <property type="project" value="InterPro"/>
</dbReference>
<reference evidence="2" key="1">
    <citation type="submission" date="2025-08" db="UniProtKB">
        <authorList>
            <consortium name="RefSeq"/>
        </authorList>
    </citation>
    <scope>IDENTIFICATION</scope>
    <source>
        <tissue evidence="2">Muscle</tissue>
    </source>
</reference>
<sequence>MATVTLRAFVCSFSIIFLLKLCVRCESCVCETSNIQAGGMCFPPNSLPTSLASNVIFGQLPLSVTSAWFSSFMYSSAAACLLFFKRTACQSLGNMCVMNMHSFSTINNDACGLYNTVYRAAQGSSQDISYCLFCHIDQLTVLYTCLQKDSRALDFKPRIYCKQKHTCSHFQKPSSHFQNTNIELRAAVYSVRGEILRWESVGGGNLQCVLSVSELLKGYPEPVFYDVFLVIQKPPEDKHLLAVPLLNINQLFNGQFTNQGSNLNNWYLTQRLMLVDTLSGREKSLSSSPKVIRVASNINIGFQLVTNTQKGQVYPPLMTVTYSDILVTDPTTQTVIVSFSFENMMEHEEARVKTDVSINNASEFFVLCLSAYSYVDSYPDCSI</sequence>
<dbReference type="GO" id="GO:0060271">
    <property type="term" value="P:cilium assembly"/>
    <property type="evidence" value="ECO:0007669"/>
    <property type="project" value="InterPro"/>
</dbReference>
<feature type="chain" id="PRO_5040107449" evidence="1">
    <location>
        <begin position="26"/>
        <end position="383"/>
    </location>
</feature>
<dbReference type="PANTHER" id="PTHR21274:SF2">
    <property type="entry name" value="MECKELIN"/>
    <property type="match status" value="1"/>
</dbReference>
<accession>A0A9Q9YWT5</accession>
<organism evidence="2">
    <name type="scientific">Cyprinus carpio</name>
    <name type="common">Common carp</name>
    <dbReference type="NCBI Taxonomy" id="7962"/>
    <lineage>
        <taxon>Eukaryota</taxon>
        <taxon>Metazoa</taxon>
        <taxon>Chordata</taxon>
        <taxon>Craniata</taxon>
        <taxon>Vertebrata</taxon>
        <taxon>Euteleostomi</taxon>
        <taxon>Actinopterygii</taxon>
        <taxon>Neopterygii</taxon>
        <taxon>Teleostei</taxon>
        <taxon>Ostariophysi</taxon>
        <taxon>Cypriniformes</taxon>
        <taxon>Cyprinidae</taxon>
        <taxon>Cyprininae</taxon>
        <taxon>Cyprinus</taxon>
    </lineage>
</organism>
<keyword evidence="1" id="KW-0732">Signal</keyword>
<name>A0A9Q9YWT5_CYPCA</name>
<dbReference type="Proteomes" id="UP001155660">
    <property type="component" value="Chromosome A16"/>
</dbReference>
<dbReference type="Pfam" id="PF09773">
    <property type="entry name" value="Meckelin"/>
    <property type="match status" value="1"/>
</dbReference>
<evidence type="ECO:0000313" key="2">
    <source>
        <dbReference type="RefSeq" id="XP_042627842.1"/>
    </source>
</evidence>
<dbReference type="RefSeq" id="XP_042627842.1">
    <property type="nucleotide sequence ID" value="XM_042771908.1"/>
</dbReference>
<feature type="signal peptide" evidence="1">
    <location>
        <begin position="1"/>
        <end position="25"/>
    </location>
</feature>
<dbReference type="PANTHER" id="PTHR21274">
    <property type="entry name" value="MECKELIN"/>
    <property type="match status" value="1"/>
</dbReference>
<dbReference type="OrthoDB" id="419138at2759"/>
<dbReference type="GeneID" id="109081086"/>
<gene>
    <name evidence="2" type="primary">LOC109081086</name>
</gene>
<protein>
    <submittedName>
        <fullName evidence="2">Meckelin-like</fullName>
    </submittedName>
</protein>
<dbReference type="KEGG" id="ccar:109081086"/>